<dbReference type="OrthoDB" id="2147163at2759"/>
<gene>
    <name evidence="1" type="ORF">BDK51DRAFT_34996</name>
</gene>
<reference evidence="2" key="1">
    <citation type="journal article" date="2018" name="Nat. Microbiol.">
        <title>Leveraging single-cell genomics to expand the fungal tree of life.</title>
        <authorList>
            <person name="Ahrendt S.R."/>
            <person name="Quandt C.A."/>
            <person name="Ciobanu D."/>
            <person name="Clum A."/>
            <person name="Salamov A."/>
            <person name="Andreopoulos B."/>
            <person name="Cheng J.F."/>
            <person name="Woyke T."/>
            <person name="Pelin A."/>
            <person name="Henrissat B."/>
            <person name="Reynolds N.K."/>
            <person name="Benny G.L."/>
            <person name="Smith M.E."/>
            <person name="James T.Y."/>
            <person name="Grigoriev I.V."/>
        </authorList>
    </citation>
    <scope>NUCLEOTIDE SEQUENCE [LARGE SCALE GENOMIC DNA]</scope>
</reference>
<name>A0A4P9W700_9FUNG</name>
<dbReference type="PANTHER" id="PTHR17630">
    <property type="entry name" value="DIENELACTONE HYDROLASE"/>
    <property type="match status" value="1"/>
</dbReference>
<evidence type="ECO:0000313" key="2">
    <source>
        <dbReference type="Proteomes" id="UP000269721"/>
    </source>
</evidence>
<dbReference type="PANTHER" id="PTHR17630:SF44">
    <property type="entry name" value="PROTEIN AIM2"/>
    <property type="match status" value="1"/>
</dbReference>
<dbReference type="Gene3D" id="3.40.50.1820">
    <property type="entry name" value="alpha/beta hydrolase"/>
    <property type="match status" value="1"/>
</dbReference>
<evidence type="ECO:0000313" key="1">
    <source>
        <dbReference type="EMBL" id="RKO88231.1"/>
    </source>
</evidence>
<dbReference type="Proteomes" id="UP000269721">
    <property type="component" value="Unassembled WGS sequence"/>
</dbReference>
<keyword evidence="2" id="KW-1185">Reference proteome</keyword>
<feature type="non-terminal residue" evidence="1">
    <location>
        <position position="1"/>
    </location>
</feature>
<dbReference type="AlphaFoldDB" id="A0A4P9W700"/>
<accession>A0A4P9W700</accession>
<proteinExistence type="predicted"/>
<protein>
    <recommendedName>
        <fullName evidence="3">Dienelactone hydrolase domain-containing protein</fullName>
    </recommendedName>
</protein>
<organism evidence="1 2">
    <name type="scientific">Blyttiomyces helicus</name>
    <dbReference type="NCBI Taxonomy" id="388810"/>
    <lineage>
        <taxon>Eukaryota</taxon>
        <taxon>Fungi</taxon>
        <taxon>Fungi incertae sedis</taxon>
        <taxon>Chytridiomycota</taxon>
        <taxon>Chytridiomycota incertae sedis</taxon>
        <taxon>Chytridiomycetes</taxon>
        <taxon>Chytridiomycetes incertae sedis</taxon>
        <taxon>Blyttiomyces</taxon>
    </lineage>
</organism>
<dbReference type="EMBL" id="KZ996852">
    <property type="protein sequence ID" value="RKO88231.1"/>
    <property type="molecule type" value="Genomic_DNA"/>
</dbReference>
<sequence length="174" mass="19512">PSSTQQRADALAEHDFRVVIPDFFRGDPWVKMPLVMSEMMEHLNRTVPWTVVDTNMTAVTAHLKAEGSVSVARDRKGSYEGAFDAIAAAHRSQVNEQVLGCVPRPIAFLPSKDEIDFTDMLKKIPAASKNVLVRFEMMSHGFLAARYYTDEDNARCAREAVTILAKFFNKNLHA</sequence>
<dbReference type="InterPro" id="IPR029058">
    <property type="entry name" value="AB_hydrolase_fold"/>
</dbReference>
<evidence type="ECO:0008006" key="3">
    <source>
        <dbReference type="Google" id="ProtNLM"/>
    </source>
</evidence>